<feature type="transmembrane region" description="Helical" evidence="11">
    <location>
        <begin position="240"/>
        <end position="265"/>
    </location>
</feature>
<dbReference type="RefSeq" id="WP_073298616.1">
    <property type="nucleotide sequence ID" value="NZ_FQUF01000038.1"/>
</dbReference>
<sequence>MFLAWNEIKYSKTRFALIIGVMFLVSYLVYFLTGLAYGLSQDNRTSVDKWEADAIVLTDDSNANINMSMMPLKVKDDITADDVAVLGQAPNVIRKEGETSEEAKINVTFFGINPDEFIMPEVTEGEKFTEDYEVVADSSLQEEKNINIGDELKLAGSDITVEVVGFTEEAKFNVAPVLYTTISTYQDVRFETIDDSEEGRISALVLRNDSIDSIKSENDDLVVYSIKDYISEIPGYTAQLLTFGLMIGFLIVIAAIVIGIFMYVLTVQKSSMFGVMKAQGIPTKYIGSYVIMQTLLLAVIGTFTGLVSTLVTAYFLPAVVPFKNNGLFLLIITLLIILFAVSGAFFSVRTVIKIDPLDAID</sequence>
<dbReference type="PANTHER" id="PTHR43738:SF1">
    <property type="entry name" value="HEMIN TRANSPORT SYSTEM PERMEASE PROTEIN HRTB-RELATED"/>
    <property type="match status" value="1"/>
</dbReference>
<evidence type="ECO:0000256" key="5">
    <source>
        <dbReference type="ARBA" id="ARBA00022448"/>
    </source>
</evidence>
<dbReference type="Proteomes" id="UP000184128">
    <property type="component" value="Unassembled WGS sequence"/>
</dbReference>
<feature type="transmembrane region" description="Helical" evidence="11">
    <location>
        <begin position="15"/>
        <end position="39"/>
    </location>
</feature>
<dbReference type="InterPro" id="IPR003838">
    <property type="entry name" value="ABC3_permease_C"/>
</dbReference>
<name>A0A1M4ZE31_9LACT</name>
<dbReference type="AlphaFoldDB" id="A0A1M4ZE31"/>
<evidence type="ECO:0000256" key="6">
    <source>
        <dbReference type="ARBA" id="ARBA00022475"/>
    </source>
</evidence>
<evidence type="ECO:0000256" key="3">
    <source>
        <dbReference type="ARBA" id="ARBA00011131"/>
    </source>
</evidence>
<evidence type="ECO:0000256" key="8">
    <source>
        <dbReference type="ARBA" id="ARBA00022989"/>
    </source>
</evidence>
<comment type="subcellular location">
    <subcellularLocation>
        <location evidence="1">Cell membrane</location>
        <topology evidence="1">Multi-pass membrane protein</topology>
    </subcellularLocation>
</comment>
<keyword evidence="7 11" id="KW-0812">Transmembrane</keyword>
<dbReference type="InterPro" id="IPR051125">
    <property type="entry name" value="ABC-4/HrtB_transporter"/>
</dbReference>
<reference evidence="14 15" key="1">
    <citation type="submission" date="2016-11" db="EMBL/GenBank/DDBJ databases">
        <authorList>
            <person name="Jaros S."/>
            <person name="Januszkiewicz K."/>
            <person name="Wedrychowicz H."/>
        </authorList>
    </citation>
    <scope>NUCLEOTIDE SEQUENCE [LARGE SCALE GENOMIC DNA]</scope>
    <source>
        <strain evidence="14 15">DSM 15692</strain>
    </source>
</reference>
<evidence type="ECO:0000256" key="1">
    <source>
        <dbReference type="ARBA" id="ARBA00004651"/>
    </source>
</evidence>
<evidence type="ECO:0000256" key="11">
    <source>
        <dbReference type="SAM" id="Phobius"/>
    </source>
</evidence>
<accession>A0A1M4ZE31</accession>
<dbReference type="STRING" id="1121025.SAMN02745249_01941"/>
<dbReference type="InterPro" id="IPR025857">
    <property type="entry name" value="MacB_PCD"/>
</dbReference>
<evidence type="ECO:0000256" key="4">
    <source>
        <dbReference type="ARBA" id="ARBA00016962"/>
    </source>
</evidence>
<protein>
    <recommendedName>
        <fullName evidence="4">Putative hemin transport system permease protein HrtB</fullName>
    </recommendedName>
</protein>
<evidence type="ECO:0000259" key="12">
    <source>
        <dbReference type="Pfam" id="PF02687"/>
    </source>
</evidence>
<comment type="function">
    <text evidence="10">Part of the ABC transporter complex hrt involved in hemin import. Responsible for the translocation of the substrate across the membrane.</text>
</comment>
<evidence type="ECO:0000313" key="14">
    <source>
        <dbReference type="EMBL" id="SHF16261.1"/>
    </source>
</evidence>
<dbReference type="PANTHER" id="PTHR43738">
    <property type="entry name" value="ABC TRANSPORTER, MEMBRANE PROTEIN"/>
    <property type="match status" value="1"/>
</dbReference>
<dbReference type="Pfam" id="PF12704">
    <property type="entry name" value="MacB_PCD"/>
    <property type="match status" value="1"/>
</dbReference>
<dbReference type="GO" id="GO:0005886">
    <property type="term" value="C:plasma membrane"/>
    <property type="evidence" value="ECO:0007669"/>
    <property type="project" value="UniProtKB-SubCell"/>
</dbReference>
<dbReference type="EMBL" id="FQUF01000038">
    <property type="protein sequence ID" value="SHF16261.1"/>
    <property type="molecule type" value="Genomic_DNA"/>
</dbReference>
<feature type="domain" description="ABC3 transporter permease C-terminal" evidence="12">
    <location>
        <begin position="245"/>
        <end position="356"/>
    </location>
</feature>
<keyword evidence="6" id="KW-1003">Cell membrane</keyword>
<feature type="domain" description="MacB-like periplasmic core" evidence="13">
    <location>
        <begin position="15"/>
        <end position="194"/>
    </location>
</feature>
<dbReference type="OrthoDB" id="384327at2"/>
<evidence type="ECO:0000256" key="9">
    <source>
        <dbReference type="ARBA" id="ARBA00023136"/>
    </source>
</evidence>
<evidence type="ECO:0000256" key="7">
    <source>
        <dbReference type="ARBA" id="ARBA00022692"/>
    </source>
</evidence>
<evidence type="ECO:0000313" key="15">
    <source>
        <dbReference type="Proteomes" id="UP000184128"/>
    </source>
</evidence>
<comment type="similarity">
    <text evidence="2">Belongs to the ABC-4 integral membrane protein family. HrtB subfamily.</text>
</comment>
<feature type="transmembrane region" description="Helical" evidence="11">
    <location>
        <begin position="327"/>
        <end position="348"/>
    </location>
</feature>
<gene>
    <name evidence="14" type="ORF">SAMN02745249_01941</name>
</gene>
<organism evidence="14 15">
    <name type="scientific">Atopostipes suicloacalis DSM 15692</name>
    <dbReference type="NCBI Taxonomy" id="1121025"/>
    <lineage>
        <taxon>Bacteria</taxon>
        <taxon>Bacillati</taxon>
        <taxon>Bacillota</taxon>
        <taxon>Bacilli</taxon>
        <taxon>Lactobacillales</taxon>
        <taxon>Carnobacteriaceae</taxon>
        <taxon>Atopostipes</taxon>
    </lineage>
</organism>
<keyword evidence="9 11" id="KW-0472">Membrane</keyword>
<dbReference type="Pfam" id="PF02687">
    <property type="entry name" value="FtsX"/>
    <property type="match status" value="1"/>
</dbReference>
<feature type="transmembrane region" description="Helical" evidence="11">
    <location>
        <begin position="286"/>
        <end position="315"/>
    </location>
</feature>
<keyword evidence="15" id="KW-1185">Reference proteome</keyword>
<comment type="subunit">
    <text evidence="3">The complex is composed of two ATP-binding proteins (HrtA), two transmembrane proteins (HrtB) and a solute-binding protein.</text>
</comment>
<proteinExistence type="inferred from homology"/>
<keyword evidence="8 11" id="KW-1133">Transmembrane helix</keyword>
<keyword evidence="5" id="KW-0813">Transport</keyword>
<evidence type="ECO:0000256" key="10">
    <source>
        <dbReference type="ARBA" id="ARBA00024973"/>
    </source>
</evidence>
<evidence type="ECO:0000259" key="13">
    <source>
        <dbReference type="Pfam" id="PF12704"/>
    </source>
</evidence>
<evidence type="ECO:0000256" key="2">
    <source>
        <dbReference type="ARBA" id="ARBA00008697"/>
    </source>
</evidence>